<gene>
    <name evidence="3" type="ORF">D7D94_00990</name>
</gene>
<feature type="compositionally biased region" description="Basic and acidic residues" evidence="1">
    <location>
        <begin position="475"/>
        <end position="485"/>
    </location>
</feature>
<feature type="region of interest" description="Disordered" evidence="1">
    <location>
        <begin position="641"/>
        <end position="661"/>
    </location>
</feature>
<proteinExistence type="predicted"/>
<feature type="domain" description="HNH nuclease" evidence="2">
    <location>
        <begin position="544"/>
        <end position="598"/>
    </location>
</feature>
<sequence length="661" mass="71161">MRRPVLRNPRPPRTLSERSESKRGDPLSGTRVFSDVERAKRDETRRPALEVPPPAHPLGGATAHPPRPGSQIPIRHTESAGDPPASSSCSNVRGPWDDEGMRSNEGSGSRSFWMEPAEEALMRELLDGVVATRRAVAVLEARQVELVAQLGEISFRQYEREVAAAGGVHGETWVFRSMAEELAAAVGSTRGKAERDLADAEALTGSFPTVFAAVEAGEVTLPQAHLIIEHGTGLDDETRAVYERVVLDKLAAQPLSQPQLGQMAESVAQELHPVPLPDRFASEHAKRSVAVRRGRDGMAHVDIYMSLLQAAGVLDRVQQLAQAVKDAAGPDGDDTRTAAQRQADVAADLLLAGAPTAGPHGVPTGTAGVRGTVQVTIPARALTAETQGDDTEEGRDGGETRDESERAPAREPAPAPGELDFDSIGDDDPADDDPDEDDPDEVWSGEAGFEDEPDEVPPPATTTGSFERPPESPPEPEKPSDDELRRRARTRAAHSGVATLCGHGVIPAIQACELAAVATAWVRLFQDARTGALLTVDLRFPTAAQRRFLKARDEHCRFPGCRRPIRKRVSDADHTIDHALGGPTCVCNLAYLCEGHHTLKHHSAWTVEQKPGGVLEWTSPAGRRYENMPAPMVRFLPDEHDASADDRASAAPQEPVGPFPF</sequence>
<evidence type="ECO:0000256" key="1">
    <source>
        <dbReference type="SAM" id="MobiDB-lite"/>
    </source>
</evidence>
<feature type="region of interest" description="Disordered" evidence="1">
    <location>
        <begin position="1"/>
        <end position="110"/>
    </location>
</feature>
<dbReference type="InterPro" id="IPR003870">
    <property type="entry name" value="DUF222"/>
</dbReference>
<keyword evidence="3" id="KW-0540">Nuclease</keyword>
<evidence type="ECO:0000259" key="2">
    <source>
        <dbReference type="SMART" id="SM00507"/>
    </source>
</evidence>
<evidence type="ECO:0000313" key="4">
    <source>
        <dbReference type="Proteomes" id="UP000422989"/>
    </source>
</evidence>
<feature type="compositionally biased region" description="Acidic residues" evidence="1">
    <location>
        <begin position="419"/>
        <end position="455"/>
    </location>
</feature>
<feature type="region of interest" description="Disordered" evidence="1">
    <location>
        <begin position="379"/>
        <end position="491"/>
    </location>
</feature>
<dbReference type="Pfam" id="PF02720">
    <property type="entry name" value="DUF222"/>
    <property type="match status" value="1"/>
</dbReference>
<name>A0A6I6DWV8_9MICO</name>
<dbReference type="Proteomes" id="UP000422989">
    <property type="component" value="Chromosome"/>
</dbReference>
<keyword evidence="3" id="KW-0378">Hydrolase</keyword>
<dbReference type="OrthoDB" id="3261064at2"/>
<protein>
    <submittedName>
        <fullName evidence="3">HNH endonuclease</fullName>
    </submittedName>
</protein>
<keyword evidence="3" id="KW-0255">Endonuclease</keyword>
<accession>A0A6I6DWV8</accession>
<reference evidence="3 4" key="1">
    <citation type="submission" date="2018-09" db="EMBL/GenBank/DDBJ databases">
        <title>Whole genome sequencing of Microbacterium oryzae strain MB-10T.</title>
        <authorList>
            <person name="Das S.K."/>
        </authorList>
    </citation>
    <scope>NUCLEOTIDE SEQUENCE [LARGE SCALE GENOMIC DNA]</scope>
    <source>
        <strain evidence="3 4">MB-10</strain>
    </source>
</reference>
<dbReference type="GO" id="GO:0004519">
    <property type="term" value="F:endonuclease activity"/>
    <property type="evidence" value="ECO:0007669"/>
    <property type="project" value="UniProtKB-KW"/>
</dbReference>
<organism evidence="3 4">
    <name type="scientific">Microbacterium oryzae</name>
    <dbReference type="NCBI Taxonomy" id="743009"/>
    <lineage>
        <taxon>Bacteria</taxon>
        <taxon>Bacillati</taxon>
        <taxon>Actinomycetota</taxon>
        <taxon>Actinomycetes</taxon>
        <taxon>Micrococcales</taxon>
        <taxon>Microbacteriaceae</taxon>
        <taxon>Microbacterium</taxon>
    </lineage>
</organism>
<feature type="compositionally biased region" description="Basic and acidic residues" evidence="1">
    <location>
        <begin position="34"/>
        <end position="48"/>
    </location>
</feature>
<dbReference type="CDD" id="cd00085">
    <property type="entry name" value="HNHc"/>
    <property type="match status" value="1"/>
</dbReference>
<evidence type="ECO:0000313" key="3">
    <source>
        <dbReference type="EMBL" id="QGU26424.1"/>
    </source>
</evidence>
<feature type="compositionally biased region" description="Basic and acidic residues" evidence="1">
    <location>
        <begin position="394"/>
        <end position="409"/>
    </location>
</feature>
<dbReference type="AlphaFoldDB" id="A0A6I6DWV8"/>
<dbReference type="EMBL" id="CP032550">
    <property type="protein sequence ID" value="QGU26424.1"/>
    <property type="molecule type" value="Genomic_DNA"/>
</dbReference>
<feature type="compositionally biased region" description="Basic and acidic residues" evidence="1">
    <location>
        <begin position="15"/>
        <end position="25"/>
    </location>
</feature>
<dbReference type="KEGG" id="moj:D7D94_00990"/>
<dbReference type="InterPro" id="IPR003615">
    <property type="entry name" value="HNH_nuc"/>
</dbReference>
<keyword evidence="4" id="KW-1185">Reference proteome</keyword>
<dbReference type="SMART" id="SM00507">
    <property type="entry name" value="HNHc"/>
    <property type="match status" value="1"/>
</dbReference>